<dbReference type="AlphaFoldDB" id="D3PF76"/>
<organism evidence="1 2">
    <name type="scientific">Deferribacter desulfuricans (strain DSM 14783 / JCM 11476 / NBRC 101012 / SSM1)</name>
    <dbReference type="NCBI Taxonomy" id="639282"/>
    <lineage>
        <taxon>Bacteria</taxon>
        <taxon>Pseudomonadati</taxon>
        <taxon>Deferribacterota</taxon>
        <taxon>Deferribacteres</taxon>
        <taxon>Deferribacterales</taxon>
        <taxon>Deferribacteraceae</taxon>
        <taxon>Deferribacter</taxon>
    </lineage>
</organism>
<dbReference type="Proteomes" id="UP000001520">
    <property type="component" value="Plasmid megaplasmid pDF308"/>
</dbReference>
<proteinExistence type="predicted"/>
<evidence type="ECO:0000313" key="1">
    <source>
        <dbReference type="EMBL" id="BAI81868.1"/>
    </source>
</evidence>
<protein>
    <submittedName>
        <fullName evidence="1">Uncharacterized protein</fullName>
    </submittedName>
</protein>
<dbReference type="EMBL" id="AP011530">
    <property type="protein sequence ID" value="BAI81868.1"/>
    <property type="molecule type" value="Genomic_DNA"/>
</dbReference>
<accession>D3PF76</accession>
<gene>
    <name evidence="1" type="ordered locus">DEFDS_P248</name>
</gene>
<dbReference type="HOGENOM" id="CLU_1178676_0_0_0"/>
<sequence length="235" mass="28491">MFMQNTHEKIYSINSTFLLNSNIDREILECAVLFHYVLFIKFNNLNSNDFFYKIEDNSINFYAVDNIKQILNSNLLNTLQEQIISEFLKLKIKKYFDLLSPDYFKKISELYKSNNITKDILKLIEPDNNHNKQNKNKVKFYETLTQQELFETAFKQIETIEQYKNQYPFMQIDIPKLSEYNNLIQILIELKFTQNIDFFIFPVIFYNRIYVFFKNTEEISKFKNTNFYKNSMNKN</sequence>
<name>D3PF76_DEFDS</name>
<geneLocation type="plasmid" evidence="1 2">
    <name>megaplasmid pDF308</name>
</geneLocation>
<reference evidence="1 2" key="1">
    <citation type="journal article" date="2010" name="DNA Res.">
        <title>Bacterial lifestyle in a deep-sea hydrothermal vent chimney revealed by the genome sequence of the thermophilic bacterium Deferribacter desulfuricans SSM1.</title>
        <authorList>
            <person name="Takaki Y."/>
            <person name="Shimamura S."/>
            <person name="Nakagawa S."/>
            <person name="Fukuhara Y."/>
            <person name="Horikawa H."/>
            <person name="Ankai A."/>
            <person name="Harada T."/>
            <person name="Hosoyama A."/>
            <person name="Oguchi A."/>
            <person name="Fukui S."/>
            <person name="Fujita N."/>
            <person name="Takami H."/>
            <person name="Takai K."/>
        </authorList>
    </citation>
    <scope>NUCLEOTIDE SEQUENCE [LARGE SCALE GENOMIC DNA]</scope>
    <source>
        <strain evidence="2">DSM 14783 / JCM 11476 / NBRC 101012 / SSM1</strain>
        <plasmid evidence="2">Plasmid megaplasmid pDF308</plasmid>
    </source>
</reference>
<keyword evidence="2" id="KW-1185">Reference proteome</keyword>
<evidence type="ECO:0000313" key="2">
    <source>
        <dbReference type="Proteomes" id="UP000001520"/>
    </source>
</evidence>
<dbReference type="KEGG" id="ddf:DEFDS_P248"/>
<keyword evidence="1" id="KW-0614">Plasmid</keyword>